<evidence type="ECO:0000313" key="6">
    <source>
        <dbReference type="EMBL" id="OHT04819.1"/>
    </source>
</evidence>
<keyword evidence="3" id="KW-0347">Helicase</keyword>
<dbReference type="GO" id="GO:0004386">
    <property type="term" value="F:helicase activity"/>
    <property type="evidence" value="ECO:0007669"/>
    <property type="project" value="UniProtKB-KW"/>
</dbReference>
<dbReference type="Gene3D" id="3.40.50.300">
    <property type="entry name" value="P-loop containing nucleotide triphosphate hydrolases"/>
    <property type="match status" value="2"/>
</dbReference>
<feature type="domain" description="DEAD-box helicase OB fold" evidence="5">
    <location>
        <begin position="567"/>
        <end position="649"/>
    </location>
</feature>
<dbReference type="GO" id="GO:0003723">
    <property type="term" value="F:RNA binding"/>
    <property type="evidence" value="ECO:0007669"/>
    <property type="project" value="TreeGrafter"/>
</dbReference>
<dbReference type="EMBL" id="MLAK01000780">
    <property type="protein sequence ID" value="OHT04819.1"/>
    <property type="molecule type" value="Genomic_DNA"/>
</dbReference>
<dbReference type="Pfam" id="PF07717">
    <property type="entry name" value="OB_NTP_bind"/>
    <property type="match status" value="1"/>
</dbReference>
<dbReference type="PANTHER" id="PTHR18934">
    <property type="entry name" value="ATP-DEPENDENT RNA HELICASE"/>
    <property type="match status" value="1"/>
</dbReference>
<evidence type="ECO:0000313" key="7">
    <source>
        <dbReference type="Proteomes" id="UP000179807"/>
    </source>
</evidence>
<protein>
    <recommendedName>
        <fullName evidence="5">DEAD-box helicase OB fold domain-containing protein</fullName>
    </recommendedName>
</protein>
<evidence type="ECO:0000259" key="5">
    <source>
        <dbReference type="Pfam" id="PF07717"/>
    </source>
</evidence>
<evidence type="ECO:0000256" key="2">
    <source>
        <dbReference type="ARBA" id="ARBA00022801"/>
    </source>
</evidence>
<dbReference type="GeneID" id="94840363"/>
<evidence type="ECO:0000256" key="1">
    <source>
        <dbReference type="ARBA" id="ARBA00022741"/>
    </source>
</evidence>
<reference evidence="6" key="1">
    <citation type="submission" date="2016-10" db="EMBL/GenBank/DDBJ databases">
        <authorList>
            <person name="Benchimol M."/>
            <person name="Almeida L.G."/>
            <person name="Vasconcelos A.T."/>
            <person name="Perreira-Neves A."/>
            <person name="Rosa I.A."/>
            <person name="Tasca T."/>
            <person name="Bogo M.R."/>
            <person name="de Souza W."/>
        </authorList>
    </citation>
    <scope>NUCLEOTIDE SEQUENCE [LARGE SCALE GENOMIC DNA]</scope>
    <source>
        <strain evidence="6">K</strain>
    </source>
</reference>
<dbReference type="GO" id="GO:0016787">
    <property type="term" value="F:hydrolase activity"/>
    <property type="evidence" value="ECO:0007669"/>
    <property type="project" value="UniProtKB-KW"/>
</dbReference>
<dbReference type="SUPFAM" id="SSF52540">
    <property type="entry name" value="P-loop containing nucleoside triphosphate hydrolases"/>
    <property type="match status" value="1"/>
</dbReference>
<accession>A0A1J4K0N8</accession>
<name>A0A1J4K0N8_9EUKA</name>
<dbReference type="InterPro" id="IPR011709">
    <property type="entry name" value="DEAD-box_helicase_OB_fold"/>
</dbReference>
<organism evidence="6 7">
    <name type="scientific">Tritrichomonas foetus</name>
    <dbReference type="NCBI Taxonomy" id="1144522"/>
    <lineage>
        <taxon>Eukaryota</taxon>
        <taxon>Metamonada</taxon>
        <taxon>Parabasalia</taxon>
        <taxon>Tritrichomonadida</taxon>
        <taxon>Tritrichomonadidae</taxon>
        <taxon>Tritrichomonas</taxon>
    </lineage>
</organism>
<dbReference type="Proteomes" id="UP000179807">
    <property type="component" value="Unassembled WGS sequence"/>
</dbReference>
<keyword evidence="2" id="KW-0378">Hydrolase</keyword>
<proteinExistence type="predicted"/>
<dbReference type="VEuPathDB" id="TrichDB:TRFO_27603"/>
<dbReference type="PANTHER" id="PTHR18934:SF99">
    <property type="entry name" value="ATP-DEPENDENT RNA HELICASE DHX37-RELATED"/>
    <property type="match status" value="1"/>
</dbReference>
<gene>
    <name evidence="6" type="ORF">TRFO_27603</name>
</gene>
<sequence>MDFVSEVHDWYPPNSSITHLDYSDIRPYSDRLLTALKNHQVLILDSSDQSSKTYFIPSLLFTSGYSENNWRIGIVFPSRHAATSKFSTLARDLSGAIMNLDVDWFETTSEHKSYIQILTPESLLMEFKKCQTLDSPGTGYSAVYFDSFPASGLKGELCLSLLQNVIKRRKEFRLIIGTIFNDQVSELLTFFNSDVDNHITIQEIHEIGPFPENYNHQISGKNERESHNKDNIFDSKTALAISLNKLNKENSIIKHLPVTPDNSVDRSLILAEELHKTLPPGNILIFLPSAKHCKEAADEMAKQRISDLVIVACENITFSSSDMKRYLFFASDVYQIDRTYHNIKYVIDSGYKVVPEYDYKKGQLFLLSSRITENEANLRAGVASSLTYRLYPPNYFTPKHEEGNIMNFHEISLFFMAMRINNIKTFNFYRKPSLPLLASHLVQLQHLNVLSMSSNTLSAAVGEHILHFCGLPLCFARFLIASFEYGVVETAISIIPLLSLNMKFCYGQSRVRQGDLFSAANFYQRFIHFTEPEHQRKIAYVKRMKNQLRMKCEALGKITNNRQTDNLTKAIAAGFSLNAAVFNVSRQVYMHLITNQQLYVHPDSVMKDLDMITHVHYVVFGSIEVTDKPYMKNITVLDDPQILVEICPKVYTGIQGRLPSSKRQKPVKILDDSILPSSLIGFAHKTNYFALKNTKK</sequence>
<dbReference type="GO" id="GO:0005524">
    <property type="term" value="F:ATP binding"/>
    <property type="evidence" value="ECO:0007669"/>
    <property type="project" value="UniProtKB-KW"/>
</dbReference>
<keyword evidence="4" id="KW-0067">ATP-binding</keyword>
<dbReference type="RefSeq" id="XP_068357955.1">
    <property type="nucleotide sequence ID" value="XM_068505659.1"/>
</dbReference>
<comment type="caution">
    <text evidence="6">The sequence shown here is derived from an EMBL/GenBank/DDBJ whole genome shotgun (WGS) entry which is preliminary data.</text>
</comment>
<dbReference type="AlphaFoldDB" id="A0A1J4K0N8"/>
<evidence type="ECO:0000256" key="3">
    <source>
        <dbReference type="ARBA" id="ARBA00022806"/>
    </source>
</evidence>
<keyword evidence="7" id="KW-1185">Reference proteome</keyword>
<keyword evidence="1" id="KW-0547">Nucleotide-binding</keyword>
<dbReference type="InterPro" id="IPR027417">
    <property type="entry name" value="P-loop_NTPase"/>
</dbReference>
<evidence type="ECO:0000256" key="4">
    <source>
        <dbReference type="ARBA" id="ARBA00022840"/>
    </source>
</evidence>
<dbReference type="OrthoDB" id="10253254at2759"/>